<comment type="caution">
    <text evidence="1">The sequence shown here is derived from an EMBL/GenBank/DDBJ whole genome shotgun (WGS) entry which is preliminary data.</text>
</comment>
<evidence type="ECO:0000313" key="2">
    <source>
        <dbReference type="Proteomes" id="UP001627408"/>
    </source>
</evidence>
<gene>
    <name evidence="1" type="ORF">ACERZ8_13670</name>
</gene>
<sequence>MPIKLLGESFPGNIDEMLANRALSVVFNTFVIKNAGPNAAAKLSFIDENPKGYKIYTEFLAPDASTRIQLDGQLKGALDKIMAGAQSEAASKLDVMGRVLNKEFRDLFNKRLLGAFYDTRFEKGSPLNKICRKIAEKKCESRYGKVSVVTERLGGTNKAAVKDIMTALYMDDEVEATNACKKSGIKWKAFLIKEAIREQKGLSSGADLVKMDAKKLVICGFENVNDASLLKLMKEMIELQMDYNTRKKAPKVFEQVKKKEPKTSPIQKMKYPAMVKLLIAKGAIPDRKYIV</sequence>
<protein>
    <submittedName>
        <fullName evidence="1">Uncharacterized protein</fullName>
    </submittedName>
</protein>
<accession>A0ABW8UUQ2</accession>
<dbReference type="Proteomes" id="UP001627408">
    <property type="component" value="Unassembled WGS sequence"/>
</dbReference>
<dbReference type="EMBL" id="JBHDIY010000002">
    <property type="protein sequence ID" value="MFL4470880.1"/>
    <property type="molecule type" value="Genomic_DNA"/>
</dbReference>
<reference evidence="1 2" key="1">
    <citation type="submission" date="2024-08" db="EMBL/GenBank/DDBJ databases">
        <title>Tateyamaria sp. nov., isolated from marine algae.</title>
        <authorList>
            <person name="Choi B.J."/>
            <person name="Kim J.M."/>
            <person name="Lee J.K."/>
            <person name="Choi D.G."/>
            <person name="Bayburt H."/>
            <person name="Baek J.H."/>
            <person name="Han D.M."/>
            <person name="Jeon C.O."/>
        </authorList>
    </citation>
    <scope>NUCLEOTIDE SEQUENCE [LARGE SCALE GENOMIC DNA]</scope>
    <source>
        <strain evidence="1 2">KMU-156</strain>
    </source>
</reference>
<dbReference type="SUPFAM" id="SSF48097">
    <property type="entry name" value="Regulator of G-protein signaling, RGS"/>
    <property type="match status" value="1"/>
</dbReference>
<organism evidence="1 2">
    <name type="scientific">Tateyamaria armeniaca</name>
    <dbReference type="NCBI Taxonomy" id="2518930"/>
    <lineage>
        <taxon>Bacteria</taxon>
        <taxon>Pseudomonadati</taxon>
        <taxon>Pseudomonadota</taxon>
        <taxon>Alphaproteobacteria</taxon>
        <taxon>Rhodobacterales</taxon>
        <taxon>Roseobacteraceae</taxon>
        <taxon>Tateyamaria</taxon>
    </lineage>
</organism>
<dbReference type="RefSeq" id="WP_407592715.1">
    <property type="nucleotide sequence ID" value="NZ_JBHDIY010000002.1"/>
</dbReference>
<proteinExistence type="predicted"/>
<keyword evidence="2" id="KW-1185">Reference proteome</keyword>
<name>A0ABW8UUQ2_9RHOB</name>
<evidence type="ECO:0000313" key="1">
    <source>
        <dbReference type="EMBL" id="MFL4470880.1"/>
    </source>
</evidence>
<dbReference type="InterPro" id="IPR036305">
    <property type="entry name" value="RGS_sf"/>
</dbReference>